<comment type="caution">
    <text evidence="1">The sequence shown here is derived from an EMBL/GenBank/DDBJ whole genome shotgun (WGS) entry which is preliminary data.</text>
</comment>
<feature type="non-terminal residue" evidence="1">
    <location>
        <position position="199"/>
    </location>
</feature>
<dbReference type="Pfam" id="PF13328">
    <property type="entry name" value="HD_4"/>
    <property type="match status" value="1"/>
</dbReference>
<sequence>MKDALEKYKEKIKYLSAPDQKEVLKACYFAIKAHQNQKRNSGEPYAKHCIETACFIADLKLDKEAVIAAILHDTIEDTNLALAEIQKNFGKTVAHLVDGVTKLGKIRITRRWFVLKSEKELAFAGIRVTRMNAQFLMQIFGKEANDSLPINMEQVKSNLNKNNIVFCGALRYAVDETSDGTAAKLAHFLKTDFINLTNV</sequence>
<name>A0A0G0NC64_9BACT</name>
<reference evidence="1 2" key="1">
    <citation type="journal article" date="2015" name="Nature">
        <title>rRNA introns, odd ribosomes, and small enigmatic genomes across a large radiation of phyla.</title>
        <authorList>
            <person name="Brown C.T."/>
            <person name="Hug L.A."/>
            <person name="Thomas B.C."/>
            <person name="Sharon I."/>
            <person name="Castelle C.J."/>
            <person name="Singh A."/>
            <person name="Wilkins M.J."/>
            <person name="Williams K.H."/>
            <person name="Banfield J.F."/>
        </authorList>
    </citation>
    <scope>NUCLEOTIDE SEQUENCE [LARGE SCALE GENOMIC DNA]</scope>
</reference>
<protein>
    <submittedName>
        <fullName evidence="1">(P)ppGpp synthetase I, SpoT/RelA</fullName>
    </submittedName>
</protein>
<dbReference type="AlphaFoldDB" id="A0A0G0NC64"/>
<dbReference type="Gene3D" id="1.10.3210.10">
    <property type="entry name" value="Hypothetical protein af1432"/>
    <property type="match status" value="1"/>
</dbReference>
<evidence type="ECO:0000313" key="1">
    <source>
        <dbReference type="EMBL" id="KKQ74676.1"/>
    </source>
</evidence>
<dbReference type="STRING" id="1618336.US94_C0001G0077"/>
<dbReference type="PANTHER" id="PTHR21262:SF31">
    <property type="entry name" value="GTP PYROPHOSPHOKINASE"/>
    <property type="match status" value="1"/>
</dbReference>
<accession>A0A0G0NC64</accession>
<dbReference type="PANTHER" id="PTHR21262">
    <property type="entry name" value="GUANOSINE-3',5'-BIS DIPHOSPHATE 3'-PYROPHOSPHOHYDROLASE"/>
    <property type="match status" value="1"/>
</dbReference>
<evidence type="ECO:0000313" key="2">
    <source>
        <dbReference type="Proteomes" id="UP000034498"/>
    </source>
</evidence>
<gene>
    <name evidence="1" type="ORF">US94_C0001G0077</name>
</gene>
<dbReference type="EMBL" id="LBUX01000001">
    <property type="protein sequence ID" value="KKQ74676.1"/>
    <property type="molecule type" value="Genomic_DNA"/>
</dbReference>
<dbReference type="SUPFAM" id="SSF109604">
    <property type="entry name" value="HD-domain/PDEase-like"/>
    <property type="match status" value="1"/>
</dbReference>
<proteinExistence type="predicted"/>
<organism evidence="1 2">
    <name type="scientific">Berkelbacteria bacterium GW2011_GWB1_38_5</name>
    <dbReference type="NCBI Taxonomy" id="1618336"/>
    <lineage>
        <taxon>Bacteria</taxon>
        <taxon>Candidatus Berkelbacteria</taxon>
    </lineage>
</organism>
<dbReference type="Proteomes" id="UP000034498">
    <property type="component" value="Unassembled WGS sequence"/>
</dbReference>